<evidence type="ECO:0000313" key="3">
    <source>
        <dbReference type="Proteomes" id="UP000229713"/>
    </source>
</evidence>
<gene>
    <name evidence="2" type="ORF">CFY86_17940</name>
</gene>
<evidence type="ECO:0000313" key="2">
    <source>
        <dbReference type="EMBL" id="PIK82999.1"/>
    </source>
</evidence>
<protein>
    <submittedName>
        <fullName evidence="2">Uncharacterized protein</fullName>
    </submittedName>
</protein>
<proteinExistence type="predicted"/>
<sequence length="59" mass="6936">MPEISAGREKKPAMRAFFVFVFRDWARNKQEPTKAEAHQSFCKTREQKNRNPAIAVQKE</sequence>
<feature type="region of interest" description="Disordered" evidence="1">
    <location>
        <begin position="33"/>
        <end position="59"/>
    </location>
</feature>
<dbReference type="Proteomes" id="UP000229713">
    <property type="component" value="Unassembled WGS sequence"/>
</dbReference>
<name>A0A855EWL9_RAOOR</name>
<comment type="caution">
    <text evidence="2">The sequence shown here is derived from an EMBL/GenBank/DDBJ whole genome shotgun (WGS) entry which is preliminary data.</text>
</comment>
<reference evidence="2 3" key="1">
    <citation type="submission" date="2017-07" db="EMBL/GenBank/DDBJ databases">
        <title>Raoultella ornithinolytica strain HH3 draft genome.</title>
        <authorList>
            <person name="Duceppe M.-O."/>
            <person name="Huang H."/>
            <person name="Phipps-Todd B."/>
        </authorList>
    </citation>
    <scope>NUCLEOTIDE SEQUENCE [LARGE SCALE GENOMIC DNA]</scope>
    <source>
        <strain evidence="2 3">HH3</strain>
    </source>
</reference>
<dbReference type="EMBL" id="NKYI01000025">
    <property type="protein sequence ID" value="PIK82999.1"/>
    <property type="molecule type" value="Genomic_DNA"/>
</dbReference>
<feature type="compositionally biased region" description="Basic and acidic residues" evidence="1">
    <location>
        <begin position="33"/>
        <end position="49"/>
    </location>
</feature>
<dbReference type="AlphaFoldDB" id="A0A855EWL9"/>
<evidence type="ECO:0000256" key="1">
    <source>
        <dbReference type="SAM" id="MobiDB-lite"/>
    </source>
</evidence>
<organism evidence="2 3">
    <name type="scientific">Raoultella ornithinolytica</name>
    <name type="common">Klebsiella ornithinolytica</name>
    <dbReference type="NCBI Taxonomy" id="54291"/>
    <lineage>
        <taxon>Bacteria</taxon>
        <taxon>Pseudomonadati</taxon>
        <taxon>Pseudomonadota</taxon>
        <taxon>Gammaproteobacteria</taxon>
        <taxon>Enterobacterales</taxon>
        <taxon>Enterobacteriaceae</taxon>
        <taxon>Klebsiella/Raoultella group</taxon>
        <taxon>Raoultella</taxon>
    </lineage>
</organism>
<accession>A0A855EWL9</accession>